<accession>A0A1W1VEV2</accession>
<dbReference type="Pfam" id="PF01904">
    <property type="entry name" value="DUF72"/>
    <property type="match status" value="1"/>
</dbReference>
<proteinExistence type="predicted"/>
<protein>
    <submittedName>
        <fullName evidence="1">Uncharacterized conserved protein YecE, DUF72 family</fullName>
    </submittedName>
</protein>
<name>A0A1W1VEV2_9FIRM</name>
<evidence type="ECO:0000313" key="1">
    <source>
        <dbReference type="EMBL" id="SMB91753.1"/>
    </source>
</evidence>
<keyword evidence="2" id="KW-1185">Reference proteome</keyword>
<dbReference type="RefSeq" id="WP_084663746.1">
    <property type="nucleotide sequence ID" value="NZ_LT838272.1"/>
</dbReference>
<evidence type="ECO:0000313" key="2">
    <source>
        <dbReference type="Proteomes" id="UP000192569"/>
    </source>
</evidence>
<dbReference type="InterPro" id="IPR002763">
    <property type="entry name" value="DUF72"/>
</dbReference>
<dbReference type="PANTHER" id="PTHR30348:SF13">
    <property type="entry name" value="UPF0759 PROTEIN YUNF"/>
    <property type="match status" value="1"/>
</dbReference>
<dbReference type="AlphaFoldDB" id="A0A1W1VEV2"/>
<dbReference type="InterPro" id="IPR036520">
    <property type="entry name" value="UPF0759_sf"/>
</dbReference>
<dbReference type="PANTHER" id="PTHR30348">
    <property type="entry name" value="UNCHARACTERIZED PROTEIN YECE"/>
    <property type="match status" value="1"/>
</dbReference>
<dbReference type="SUPFAM" id="SSF117396">
    <property type="entry name" value="TM1631-like"/>
    <property type="match status" value="1"/>
</dbReference>
<gene>
    <name evidence="1" type="ORF">SAMN00808754_0515</name>
</gene>
<dbReference type="EMBL" id="LT838272">
    <property type="protein sequence ID" value="SMB91753.1"/>
    <property type="molecule type" value="Genomic_DNA"/>
</dbReference>
<organism evidence="1 2">
    <name type="scientific">Thermanaeromonas toyohensis ToBE</name>
    <dbReference type="NCBI Taxonomy" id="698762"/>
    <lineage>
        <taxon>Bacteria</taxon>
        <taxon>Bacillati</taxon>
        <taxon>Bacillota</taxon>
        <taxon>Clostridia</taxon>
        <taxon>Neomoorellales</taxon>
        <taxon>Neomoorellaceae</taxon>
        <taxon>Thermanaeromonas</taxon>
    </lineage>
</organism>
<dbReference type="Proteomes" id="UP000192569">
    <property type="component" value="Chromosome I"/>
</dbReference>
<dbReference type="Gene3D" id="3.20.20.410">
    <property type="entry name" value="Protein of unknown function UPF0759"/>
    <property type="match status" value="1"/>
</dbReference>
<reference evidence="1 2" key="1">
    <citation type="submission" date="2017-04" db="EMBL/GenBank/DDBJ databases">
        <authorList>
            <person name="Afonso C.L."/>
            <person name="Miller P.J."/>
            <person name="Scott M.A."/>
            <person name="Spackman E."/>
            <person name="Goraichik I."/>
            <person name="Dimitrov K.M."/>
            <person name="Suarez D.L."/>
            <person name="Swayne D.E."/>
        </authorList>
    </citation>
    <scope>NUCLEOTIDE SEQUENCE [LARGE SCALE GENOMIC DNA]</scope>
    <source>
        <strain evidence="1 2">ToBE</strain>
    </source>
</reference>
<sequence>MKTLGELNAKIYIGTSGYSYRDWIGSFYPPGIQQEDMLSYYAREFPFTEINFSYYRLPSPKVFESMLHKVPESFLFTVKAFQSLTHERGDTVKQDAIKFREALKPLRQQNRLGALLLQFPYSFPYNDSNRSYLAFLRELLGDLPLVVEFRHNSWLKEATWNFLKSLSIGYVCVDGPRLAGLVANIVKVTAPVAYVRFHGRNANKWWKHEKPYERYDYLYSEKELAEWVPRISLLSRHSSRIFVAFNNHFGAQAVYNARMLKKLLAL</sequence>
<dbReference type="OrthoDB" id="9780310at2"/>